<dbReference type="GeneID" id="91407188"/>
<proteinExistence type="predicted"/>
<dbReference type="Proteomes" id="UP000731519">
    <property type="component" value="Unassembled WGS sequence"/>
</dbReference>
<evidence type="ECO:0000256" key="1">
    <source>
        <dbReference type="SAM" id="MobiDB-lite"/>
    </source>
</evidence>
<organism evidence="2 3">
    <name type="scientific">Streptomyces fradiae ATCC 10745 = DSM 40063</name>
    <dbReference type="NCBI Taxonomy" id="1319510"/>
    <lineage>
        <taxon>Bacteria</taxon>
        <taxon>Bacillati</taxon>
        <taxon>Actinomycetota</taxon>
        <taxon>Actinomycetes</taxon>
        <taxon>Kitasatosporales</taxon>
        <taxon>Streptomycetaceae</taxon>
        <taxon>Streptomyces</taxon>
    </lineage>
</organism>
<evidence type="ECO:0000313" key="2">
    <source>
        <dbReference type="EMBL" id="KAF0651680.1"/>
    </source>
</evidence>
<feature type="region of interest" description="Disordered" evidence="1">
    <location>
        <begin position="19"/>
        <end position="41"/>
    </location>
</feature>
<evidence type="ECO:0000313" key="3">
    <source>
        <dbReference type="Proteomes" id="UP000731519"/>
    </source>
</evidence>
<dbReference type="RefSeq" id="WP_256366387.1">
    <property type="nucleotide sequence ID" value="NZ_ASYR01000002.1"/>
</dbReference>
<protein>
    <submittedName>
        <fullName evidence="2">Uncharacterized protein</fullName>
    </submittedName>
</protein>
<dbReference type="EMBL" id="ASYR01000002">
    <property type="protein sequence ID" value="KAF0651680.1"/>
    <property type="molecule type" value="Genomic_DNA"/>
</dbReference>
<gene>
    <name evidence="2" type="ORF">K701_01740</name>
</gene>
<accession>A0ABQ6Y1Z3</accession>
<name>A0ABQ6Y1Z3_STRFR</name>
<keyword evidence="3" id="KW-1185">Reference proteome</keyword>
<comment type="caution">
    <text evidence="2">The sequence shown here is derived from an EMBL/GenBank/DDBJ whole genome shotgun (WGS) entry which is preliminary data.</text>
</comment>
<sequence length="41" mass="4561">MRRPSLLVFVVLDSVQVPQRPGQGLRPLRDPYAVEVGEGND</sequence>
<reference evidence="2 3" key="1">
    <citation type="submission" date="2013-05" db="EMBL/GenBank/DDBJ databases">
        <title>Genome Sequence of Streptomyces fradiae.</title>
        <authorList>
            <person name="Kirby R."/>
        </authorList>
    </citation>
    <scope>NUCLEOTIDE SEQUENCE [LARGE SCALE GENOMIC DNA]</scope>
    <source>
        <strain evidence="2 3">ATCC 10745</strain>
    </source>
</reference>